<evidence type="ECO:0000313" key="3">
    <source>
        <dbReference type="Proteomes" id="UP000463224"/>
    </source>
</evidence>
<sequence length="116" mass="12305">MSFAAIDAWWWPYLFILLAGWLATDCWRYLGVYLGDRLSEDADILVFIRAVATALVAAVIANLIIFPAGALAATPLALRIAAAIASFLAYLAAGKRVFVGILAGEAALLGGIFLFG</sequence>
<proteinExistence type="predicted"/>
<feature type="transmembrane region" description="Helical" evidence="1">
    <location>
        <begin position="12"/>
        <end position="34"/>
    </location>
</feature>
<organism evidence="2 3">
    <name type="scientific">Nitratireductor arenosus</name>
    <dbReference type="NCBI Taxonomy" id="2682096"/>
    <lineage>
        <taxon>Bacteria</taxon>
        <taxon>Pseudomonadati</taxon>
        <taxon>Pseudomonadota</taxon>
        <taxon>Alphaproteobacteria</taxon>
        <taxon>Hyphomicrobiales</taxon>
        <taxon>Phyllobacteriaceae</taxon>
        <taxon>Nitratireductor</taxon>
    </lineage>
</organism>
<evidence type="ECO:0000313" key="2">
    <source>
        <dbReference type="EMBL" id="MVA97903.1"/>
    </source>
</evidence>
<gene>
    <name evidence="2" type="ORF">GN330_11665</name>
</gene>
<keyword evidence="1" id="KW-0812">Transmembrane</keyword>
<name>A0A844QIQ3_9HYPH</name>
<dbReference type="AlphaFoldDB" id="A0A844QIQ3"/>
<dbReference type="Pfam" id="PF05437">
    <property type="entry name" value="AzlD"/>
    <property type="match status" value="1"/>
</dbReference>
<feature type="transmembrane region" description="Helical" evidence="1">
    <location>
        <begin position="97"/>
        <end position="115"/>
    </location>
</feature>
<protein>
    <submittedName>
        <fullName evidence="2">AzlD domain-containing protein</fullName>
    </submittedName>
</protein>
<dbReference type="Proteomes" id="UP000463224">
    <property type="component" value="Unassembled WGS sequence"/>
</dbReference>
<comment type="caution">
    <text evidence="2">The sequence shown here is derived from an EMBL/GenBank/DDBJ whole genome shotgun (WGS) entry which is preliminary data.</text>
</comment>
<dbReference type="RefSeq" id="WP_156712807.1">
    <property type="nucleotide sequence ID" value="NZ_WPHG01000002.1"/>
</dbReference>
<accession>A0A844QIQ3</accession>
<reference evidence="2 3" key="1">
    <citation type="submission" date="2019-12" db="EMBL/GenBank/DDBJ databases">
        <title>Nitratireductor arenosus sp. nov., Isolated from sea sand, Jeju island, South Korea.</title>
        <authorList>
            <person name="Kim W."/>
        </authorList>
    </citation>
    <scope>NUCLEOTIDE SEQUENCE [LARGE SCALE GENOMIC DNA]</scope>
    <source>
        <strain evidence="2 3">CAU 1489</strain>
    </source>
</reference>
<feature type="transmembrane region" description="Helical" evidence="1">
    <location>
        <begin position="46"/>
        <end position="66"/>
    </location>
</feature>
<keyword evidence="1" id="KW-1133">Transmembrane helix</keyword>
<dbReference type="InterPro" id="IPR008407">
    <property type="entry name" value="Brnchd-chn_aa_trnsp_AzlD"/>
</dbReference>
<evidence type="ECO:0000256" key="1">
    <source>
        <dbReference type="SAM" id="Phobius"/>
    </source>
</evidence>
<dbReference type="EMBL" id="WPHG01000002">
    <property type="protein sequence ID" value="MVA97903.1"/>
    <property type="molecule type" value="Genomic_DNA"/>
</dbReference>
<feature type="transmembrane region" description="Helical" evidence="1">
    <location>
        <begin position="72"/>
        <end position="90"/>
    </location>
</feature>
<keyword evidence="1" id="KW-0472">Membrane</keyword>
<keyword evidence="3" id="KW-1185">Reference proteome</keyword>